<sequence>MRKILIAFLFIMSWGFTTSTAQKLPPQKETLEVMIKVNKYFMEKYADYRTPSFVRKVTRPSNIWTRGVYYEGLMSLYSIFPRAEYYDYAYNWAEYHEWGMRNGNTTRNADDYCCGQTYIDLYNLCPKPEMLKNIKSNMNMLVNTPQVGDWTWVDAIQMGMPVLAKMGHLTGEQKYFDKMWDMYEFSRNQLGGKGLFNLADGLWWRDADFLPPYKEPNGEDCYWSRGNGWAYAALVRVLDEIPANEKHRQDYINDFLLMSKALKACQRTDGFWNVSLHDAGNYGGKETTGTALFVYGMAWGVRNGLLDKEEYLPILLKGWNAMVKDAVHSNGFLGYVQGTGKEPKDGQPVTYESVPDFEDYGVGCFLLAGTEIYKLQQ</sequence>
<name>A0A414FPL7_9BACT</name>
<dbReference type="Pfam" id="PF07470">
    <property type="entry name" value="Glyco_hydro_88"/>
    <property type="match status" value="1"/>
</dbReference>
<dbReference type="InterPro" id="IPR012341">
    <property type="entry name" value="6hp_glycosidase-like_sf"/>
</dbReference>
<dbReference type="GO" id="GO:0016787">
    <property type="term" value="F:hydrolase activity"/>
    <property type="evidence" value="ECO:0007669"/>
    <property type="project" value="UniProtKB-KW"/>
</dbReference>
<dbReference type="AlphaFoldDB" id="A0A414FPL7"/>
<dbReference type="Gene3D" id="1.50.10.10">
    <property type="match status" value="1"/>
</dbReference>
<reference evidence="3 4" key="1">
    <citation type="submission" date="2018-08" db="EMBL/GenBank/DDBJ databases">
        <title>A genome reference for cultivated species of the human gut microbiota.</title>
        <authorList>
            <person name="Zou Y."/>
            <person name="Xue W."/>
            <person name="Luo G."/>
        </authorList>
    </citation>
    <scope>NUCLEOTIDE SEQUENCE [LARGE SCALE GENOMIC DNA]</scope>
    <source>
        <strain evidence="3 4">AM31-10</strain>
    </source>
</reference>
<dbReference type="InterPro" id="IPR052043">
    <property type="entry name" value="PolySaccharide_Degr_Enz"/>
</dbReference>
<dbReference type="GO" id="GO:0005975">
    <property type="term" value="P:carbohydrate metabolic process"/>
    <property type="evidence" value="ECO:0007669"/>
    <property type="project" value="InterPro"/>
</dbReference>
<keyword evidence="1 3" id="KW-0378">Hydrolase</keyword>
<dbReference type="Proteomes" id="UP000284361">
    <property type="component" value="Unassembled WGS sequence"/>
</dbReference>
<dbReference type="EMBL" id="QSJG01000027">
    <property type="protein sequence ID" value="RHD51702.1"/>
    <property type="molecule type" value="Genomic_DNA"/>
</dbReference>
<evidence type="ECO:0000313" key="4">
    <source>
        <dbReference type="Proteomes" id="UP000284361"/>
    </source>
</evidence>
<keyword evidence="2" id="KW-0732">Signal</keyword>
<organism evidence="3 4">
    <name type="scientific">Phocaeicola plebeius</name>
    <dbReference type="NCBI Taxonomy" id="310297"/>
    <lineage>
        <taxon>Bacteria</taxon>
        <taxon>Pseudomonadati</taxon>
        <taxon>Bacteroidota</taxon>
        <taxon>Bacteroidia</taxon>
        <taxon>Bacteroidales</taxon>
        <taxon>Bacteroidaceae</taxon>
        <taxon>Phocaeicola</taxon>
    </lineage>
</organism>
<protein>
    <submittedName>
        <fullName evidence="3">Glycoside hydrolase family 88 protein</fullName>
    </submittedName>
</protein>
<comment type="caution">
    <text evidence="3">The sequence shown here is derived from an EMBL/GenBank/DDBJ whole genome shotgun (WGS) entry which is preliminary data.</text>
</comment>
<evidence type="ECO:0000256" key="2">
    <source>
        <dbReference type="SAM" id="SignalP"/>
    </source>
</evidence>
<feature type="signal peptide" evidence="2">
    <location>
        <begin position="1"/>
        <end position="23"/>
    </location>
</feature>
<dbReference type="PANTHER" id="PTHR33886">
    <property type="entry name" value="UNSATURATED RHAMNOGALACTURONAN HYDROLASE (EUROFUNG)"/>
    <property type="match status" value="1"/>
</dbReference>
<proteinExistence type="predicted"/>
<dbReference type="RefSeq" id="WP_118165610.1">
    <property type="nucleotide sequence ID" value="NZ_CAUWCJ010000034.1"/>
</dbReference>
<feature type="chain" id="PRO_5019277459" evidence="2">
    <location>
        <begin position="24"/>
        <end position="377"/>
    </location>
</feature>
<dbReference type="SUPFAM" id="SSF48208">
    <property type="entry name" value="Six-hairpin glycosidases"/>
    <property type="match status" value="1"/>
</dbReference>
<dbReference type="InterPro" id="IPR008928">
    <property type="entry name" value="6-hairpin_glycosidase_sf"/>
</dbReference>
<gene>
    <name evidence="3" type="ORF">DW789_12050</name>
</gene>
<dbReference type="InterPro" id="IPR010905">
    <property type="entry name" value="Glyco_hydro_88"/>
</dbReference>
<accession>A0A414FPL7</accession>
<dbReference type="PANTHER" id="PTHR33886:SF8">
    <property type="entry name" value="UNSATURATED RHAMNOGALACTURONAN HYDROLASE (EUROFUNG)"/>
    <property type="match status" value="1"/>
</dbReference>
<evidence type="ECO:0000256" key="1">
    <source>
        <dbReference type="ARBA" id="ARBA00022801"/>
    </source>
</evidence>
<evidence type="ECO:0000313" key="3">
    <source>
        <dbReference type="EMBL" id="RHD51702.1"/>
    </source>
</evidence>